<reference evidence="3" key="1">
    <citation type="submission" date="2023-08" db="EMBL/GenBank/DDBJ databases">
        <authorList>
            <person name="Chen Y."/>
            <person name="Shah S."/>
            <person name="Dougan E. K."/>
            <person name="Thang M."/>
            <person name="Chan C."/>
        </authorList>
    </citation>
    <scope>NUCLEOTIDE SEQUENCE</scope>
</reference>
<keyword evidence="4" id="KW-1185">Reference proteome</keyword>
<protein>
    <submittedName>
        <fullName evidence="3">Uncharacterized protein</fullName>
    </submittedName>
</protein>
<evidence type="ECO:0000313" key="3">
    <source>
        <dbReference type="EMBL" id="CAJ1407231.1"/>
    </source>
</evidence>
<keyword evidence="1" id="KW-0880">Kelch repeat</keyword>
<dbReference type="Gene3D" id="2.120.10.80">
    <property type="entry name" value="Kelch-type beta propeller"/>
    <property type="match status" value="2"/>
</dbReference>
<dbReference type="PANTHER" id="PTHR46344">
    <property type="entry name" value="OS02G0202900 PROTEIN"/>
    <property type="match status" value="1"/>
</dbReference>
<dbReference type="Pfam" id="PF24681">
    <property type="entry name" value="Kelch_KLHDC2_KLHL20_DRC7"/>
    <property type="match status" value="1"/>
</dbReference>
<organism evidence="3 4">
    <name type="scientific">Effrenium voratum</name>
    <dbReference type="NCBI Taxonomy" id="2562239"/>
    <lineage>
        <taxon>Eukaryota</taxon>
        <taxon>Sar</taxon>
        <taxon>Alveolata</taxon>
        <taxon>Dinophyceae</taxon>
        <taxon>Suessiales</taxon>
        <taxon>Symbiodiniaceae</taxon>
        <taxon>Effrenium</taxon>
    </lineage>
</organism>
<accession>A0AA36JKE2</accession>
<sequence>MPVPTRIYDYRTTAVTWKQTHIIYPDDILLSLWEQDRELWKQLLVGDTDLAGFWERCGRSHWFQHHPCYHEENKSKLIPFSLYGDEIQCFRNTESGSVSVMAWSSDMAFDKPPLHRYYLTAVYAEQTSTDYTYNDIIRALLPRLQKLFSNDESYPWVREGWKFAFSSCQGDLKYLVEKLGFNNYRANRFCSRCPCSKTSPNVGLTLGDFRMDAEHTKTRFHHEDYLASSNPEDRSPVWGIPGSRSDRLLHDACHGQLLGTGKAANGSCLVYLCERSAFSRWPLGGEYKLQLAGTLRSAYTCFRSWCKTHGLQCTQPRFTPSRVNRAVRSSFPSLNSKAAPSKMLTMWLTDVATAWADKPTSTALDREVAVCIHSYAQALRVMDTEPLLMSAESAQAYCDHVLLHLQTYAYLHTQSFNTAGSVPNRANWQLLPKHHFFFHSALDDLARLLCLQAGLRSACRFAAVARSPGGCVARLLPRLRAEAVPAFYVAGGCLAAAELASLQRLAQAPAAASADPIPSAWRWDLRSPMPTERRWCAGAAVLGKVYVVGGQQDGHVLGTAERFDPETNSWEALPDMPTCREACAVASCGACLYVFGGCQHEVPLAIAERLQVAEPSAWWEGLENMPCSRDACAAAALNGRLYVMGGRSQGAFLRSADVLSASALSWSRLPSMPTARLGCSAAAGMRWVYVCGGHAGGGRALATVERFDVADYFWEAVEEMPSARLGAVSLCWQRNAELCVYVFGGHNGHGAVPVAERLCTDGDGFNLRWEVLPDMVTPTYACAGAAIAW</sequence>
<dbReference type="Proteomes" id="UP001178507">
    <property type="component" value="Unassembled WGS sequence"/>
</dbReference>
<keyword evidence="2" id="KW-0677">Repeat</keyword>
<dbReference type="InterPro" id="IPR006652">
    <property type="entry name" value="Kelch_1"/>
</dbReference>
<dbReference type="AlphaFoldDB" id="A0AA36JKE2"/>
<gene>
    <name evidence="3" type="ORF">EVOR1521_LOCUS28992</name>
</gene>
<dbReference type="SMART" id="SM00612">
    <property type="entry name" value="Kelch"/>
    <property type="match status" value="5"/>
</dbReference>
<dbReference type="InterPro" id="IPR015915">
    <property type="entry name" value="Kelch-typ_b-propeller"/>
</dbReference>
<dbReference type="PANTHER" id="PTHR46344:SF27">
    <property type="entry name" value="KELCH REPEAT SUPERFAMILY PROTEIN"/>
    <property type="match status" value="1"/>
</dbReference>
<dbReference type="EMBL" id="CAUJNA010003663">
    <property type="protein sequence ID" value="CAJ1407231.1"/>
    <property type="molecule type" value="Genomic_DNA"/>
</dbReference>
<evidence type="ECO:0000313" key="4">
    <source>
        <dbReference type="Proteomes" id="UP001178507"/>
    </source>
</evidence>
<proteinExistence type="predicted"/>
<name>A0AA36JKE2_9DINO</name>
<dbReference type="SUPFAM" id="SSF117281">
    <property type="entry name" value="Kelch motif"/>
    <property type="match status" value="1"/>
</dbReference>
<evidence type="ECO:0000256" key="2">
    <source>
        <dbReference type="ARBA" id="ARBA00022737"/>
    </source>
</evidence>
<evidence type="ECO:0000256" key="1">
    <source>
        <dbReference type="ARBA" id="ARBA00022441"/>
    </source>
</evidence>
<comment type="caution">
    <text evidence="3">The sequence shown here is derived from an EMBL/GenBank/DDBJ whole genome shotgun (WGS) entry which is preliminary data.</text>
</comment>